<dbReference type="EMBL" id="CAUOFW020002636">
    <property type="protein sequence ID" value="CAK9155080.1"/>
    <property type="molecule type" value="Genomic_DNA"/>
</dbReference>
<dbReference type="Proteomes" id="UP001642360">
    <property type="component" value="Unassembled WGS sequence"/>
</dbReference>
<feature type="region of interest" description="Disordered" evidence="1">
    <location>
        <begin position="268"/>
        <end position="295"/>
    </location>
</feature>
<evidence type="ECO:0008006" key="4">
    <source>
        <dbReference type="Google" id="ProtNLM"/>
    </source>
</evidence>
<keyword evidence="3" id="KW-1185">Reference proteome</keyword>
<gene>
    <name evidence="2" type="ORF">ILEXP_LOCUS23474</name>
</gene>
<dbReference type="PANTHER" id="PTHR33312:SF5">
    <property type="entry name" value="MEMBRANE-ASSOCIATED KINASE REGULATOR 4-RELATED"/>
    <property type="match status" value="1"/>
</dbReference>
<feature type="compositionally biased region" description="Low complexity" evidence="1">
    <location>
        <begin position="269"/>
        <end position="293"/>
    </location>
</feature>
<comment type="caution">
    <text evidence="2">The sequence shown here is derived from an EMBL/GenBank/DDBJ whole genome shotgun (WGS) entry which is preliminary data.</text>
</comment>
<organism evidence="2 3">
    <name type="scientific">Ilex paraguariensis</name>
    <name type="common">yerba mate</name>
    <dbReference type="NCBI Taxonomy" id="185542"/>
    <lineage>
        <taxon>Eukaryota</taxon>
        <taxon>Viridiplantae</taxon>
        <taxon>Streptophyta</taxon>
        <taxon>Embryophyta</taxon>
        <taxon>Tracheophyta</taxon>
        <taxon>Spermatophyta</taxon>
        <taxon>Magnoliopsida</taxon>
        <taxon>eudicotyledons</taxon>
        <taxon>Gunneridae</taxon>
        <taxon>Pentapetalae</taxon>
        <taxon>asterids</taxon>
        <taxon>campanulids</taxon>
        <taxon>Aquifoliales</taxon>
        <taxon>Aquifoliaceae</taxon>
        <taxon>Ilex</taxon>
    </lineage>
</organism>
<dbReference type="AlphaFoldDB" id="A0ABC8SE06"/>
<accession>A0ABC8SE06</accession>
<dbReference type="PANTHER" id="PTHR33312">
    <property type="entry name" value="MEMBRANE-ASSOCIATED KINASE REGULATOR 4-RELATED"/>
    <property type="match status" value="1"/>
</dbReference>
<dbReference type="InterPro" id="IPR039620">
    <property type="entry name" value="BKI1/MAKR1/3/4"/>
</dbReference>
<reference evidence="2 3" key="1">
    <citation type="submission" date="2024-02" db="EMBL/GenBank/DDBJ databases">
        <authorList>
            <person name="Vignale AGUSTIN F."/>
            <person name="Sosa J E."/>
            <person name="Modenutti C."/>
        </authorList>
    </citation>
    <scope>NUCLEOTIDE SEQUENCE [LARGE SCALE GENOMIC DNA]</scope>
</reference>
<protein>
    <recommendedName>
        <fullName evidence="4">Membrane-associated kinase regulator 4</fullName>
    </recommendedName>
</protein>
<proteinExistence type="predicted"/>
<evidence type="ECO:0000256" key="1">
    <source>
        <dbReference type="SAM" id="MobiDB-lite"/>
    </source>
</evidence>
<sequence length="372" mass="41145">MAASLHSSDPAEEGYIDIEVSSHANLFCHFQSSPPHPLEFEFQMFSSSSERDTTTSPADELFYKGKLLPLHLPPRLQMVEKLLQHSNSYDYKPDTPNEFFSTPLTTNTNTTPTTLTSFDSCNISPSESCQVSRELNPDEYFFEYSTVSSGSIGKNPKGSWTRKLNLVKHSSIGSKLTASGIYLKSLFRKSGCSAESCTISSRRNEEGSIPKVKEYVNKYVKVAKKTPFGQIQRAGHPMSMRNFNKEKIAEDDLHNYKSSFSDAIKRLSTTKSSSSSSSPVSSSSSSTSNSNGSQELHFNKTCSGISEIENPIQAAIAHCKRAQQQLYSRKTIPPENLQQATTIYLHALLVEYALQNSNSPPSNGTNLSLSEK</sequence>
<name>A0ABC8SE06_9AQUA</name>
<evidence type="ECO:0000313" key="3">
    <source>
        <dbReference type="Proteomes" id="UP001642360"/>
    </source>
</evidence>
<evidence type="ECO:0000313" key="2">
    <source>
        <dbReference type="EMBL" id="CAK9155080.1"/>
    </source>
</evidence>